<dbReference type="InterPro" id="IPR026960">
    <property type="entry name" value="RVT-Znf"/>
</dbReference>
<accession>A0AAW2BSS4</accession>
<name>A0AAW2BSS4_9ROSI</name>
<proteinExistence type="predicted"/>
<dbReference type="Proteomes" id="UP001459277">
    <property type="component" value="Unassembled WGS sequence"/>
</dbReference>
<dbReference type="EMBL" id="JAZDWU010000010">
    <property type="protein sequence ID" value="KAK9988297.1"/>
    <property type="molecule type" value="Genomic_DNA"/>
</dbReference>
<dbReference type="PANTHER" id="PTHR33116">
    <property type="entry name" value="REVERSE TRANSCRIPTASE ZINC-BINDING DOMAIN-CONTAINING PROTEIN-RELATED-RELATED"/>
    <property type="match status" value="1"/>
</dbReference>
<dbReference type="PANTHER" id="PTHR33116:SF86">
    <property type="entry name" value="REVERSE TRANSCRIPTASE DOMAIN-CONTAINING PROTEIN"/>
    <property type="match status" value="1"/>
</dbReference>
<keyword evidence="3" id="KW-1185">Reference proteome</keyword>
<evidence type="ECO:0000259" key="1">
    <source>
        <dbReference type="Pfam" id="PF13966"/>
    </source>
</evidence>
<comment type="caution">
    <text evidence="2">The sequence shown here is derived from an EMBL/GenBank/DDBJ whole genome shotgun (WGS) entry which is preliminary data.</text>
</comment>
<protein>
    <recommendedName>
        <fullName evidence="1">Reverse transcriptase zinc-binding domain-containing protein</fullName>
    </recommendedName>
</protein>
<organism evidence="2 3">
    <name type="scientific">Lithocarpus litseifolius</name>
    <dbReference type="NCBI Taxonomy" id="425828"/>
    <lineage>
        <taxon>Eukaryota</taxon>
        <taxon>Viridiplantae</taxon>
        <taxon>Streptophyta</taxon>
        <taxon>Embryophyta</taxon>
        <taxon>Tracheophyta</taxon>
        <taxon>Spermatophyta</taxon>
        <taxon>Magnoliopsida</taxon>
        <taxon>eudicotyledons</taxon>
        <taxon>Gunneridae</taxon>
        <taxon>Pentapetalae</taxon>
        <taxon>rosids</taxon>
        <taxon>fabids</taxon>
        <taxon>Fagales</taxon>
        <taxon>Fagaceae</taxon>
        <taxon>Lithocarpus</taxon>
    </lineage>
</organism>
<gene>
    <name evidence="2" type="ORF">SO802_028536</name>
</gene>
<evidence type="ECO:0000313" key="3">
    <source>
        <dbReference type="Proteomes" id="UP001459277"/>
    </source>
</evidence>
<reference evidence="2 3" key="1">
    <citation type="submission" date="2024-01" db="EMBL/GenBank/DDBJ databases">
        <title>A telomere-to-telomere, gap-free genome of sweet tea (Lithocarpus litseifolius).</title>
        <authorList>
            <person name="Zhou J."/>
        </authorList>
    </citation>
    <scope>NUCLEOTIDE SEQUENCE [LARGE SCALE GENOMIC DNA]</scope>
    <source>
        <strain evidence="2">Zhou-2022a</strain>
        <tissue evidence="2">Leaf</tissue>
    </source>
</reference>
<feature type="domain" description="Reverse transcriptase zinc-binding" evidence="1">
    <location>
        <begin position="227"/>
        <end position="321"/>
    </location>
</feature>
<dbReference type="Pfam" id="PF13966">
    <property type="entry name" value="zf-RVT"/>
    <property type="match status" value="1"/>
</dbReference>
<dbReference type="AlphaFoldDB" id="A0AAW2BSS4"/>
<sequence length="383" mass="44952">MNDCEKYLGLPMVGGRAKTTTFREIQERVTKRVLGWKEKLISKAGREILIKTVAQSIPTYSMSLFRLPKALCDAINLTLANYWWGQKYDKRKIHWVSWQKLCTDKNKGGMGFWDINAFNLAMLAKQAWRLIQGTQSLFYRVYKARYFPNCTFLEAQLGHNPSFVWRSFLIAREVSDLIDEDTRQWDRGKLHTLFTARTQTKILALPLNNFQARDSLIWMENKARTFPVKTAYHVALQLKQQRVVEHSKAWSDKSIWKKIWTLNVPPKVRNFIWRACSDCLPTRANLHKRKVHVEVVCGLCMQERETTGHILWECPLARNVWALAKSKIQKCNNEARDFFLLFGLMVQSLDQRDLECWATVAWSIWNARNTVYFENKQTHPGLF</sequence>
<evidence type="ECO:0000313" key="2">
    <source>
        <dbReference type="EMBL" id="KAK9988297.1"/>
    </source>
</evidence>